<dbReference type="eggNOG" id="COG3629">
    <property type="taxonomic scope" value="Bacteria"/>
</dbReference>
<proteinExistence type="inferred from homology"/>
<dbReference type="InterPro" id="IPR011990">
    <property type="entry name" value="TPR-like_helical_dom_sf"/>
</dbReference>
<dbReference type="EMBL" id="AVPJ01000020">
    <property type="protein sequence ID" value="KGN30327.1"/>
    <property type="molecule type" value="Genomic_DNA"/>
</dbReference>
<dbReference type="SUPFAM" id="SSF48452">
    <property type="entry name" value="TPR-like"/>
    <property type="match status" value="1"/>
</dbReference>
<dbReference type="Proteomes" id="UP000030002">
    <property type="component" value="Unassembled WGS sequence"/>
</dbReference>
<keyword evidence="3 5" id="KW-0238">DNA-binding</keyword>
<dbReference type="InterPro" id="IPR051677">
    <property type="entry name" value="AfsR-DnrI-RedD_regulator"/>
</dbReference>
<keyword evidence="4" id="KW-0804">Transcription</keyword>
<evidence type="ECO:0000256" key="2">
    <source>
        <dbReference type="ARBA" id="ARBA00023015"/>
    </source>
</evidence>
<gene>
    <name evidence="7" type="ORF">N802_09330</name>
</gene>
<sequence length="314" mass="33895">MQITIFGQMRVATQEGDLGADRLGGVKPRQILQILAIADGAAVSKERLAELLWDGQPPRSYLGTLESYVCVLRRSLREAGSRGGGVVTVRQGYRLDPDTCGVDLTSFRALVRAAGAQDADKAEALSWLEGALDLVTGDLLADENYASWAIAERERFLPELVGAANLAASHALALGRVDAAARHAQSAIAHDRLTEEGWRTHMQALRSTGRGAEALRDYFELRDLLADQLGVDPSQETTDLYLDVLHDQSQANSGLTAREEVGMLLRLLQQAVASLPHVDAPRGDPGWGRLSEQLTAAASEWTQVIDPGQRALVA</sequence>
<dbReference type="Pfam" id="PF03704">
    <property type="entry name" value="BTAD"/>
    <property type="match status" value="1"/>
</dbReference>
<dbReference type="SMART" id="SM00862">
    <property type="entry name" value="Trans_reg_C"/>
    <property type="match status" value="1"/>
</dbReference>
<dbReference type="SUPFAM" id="SSF46894">
    <property type="entry name" value="C-terminal effector domain of the bipartite response regulators"/>
    <property type="match status" value="1"/>
</dbReference>
<dbReference type="Pfam" id="PF00486">
    <property type="entry name" value="Trans_reg_C"/>
    <property type="match status" value="1"/>
</dbReference>
<reference evidence="7 8" key="1">
    <citation type="submission" date="2013-08" db="EMBL/GenBank/DDBJ databases">
        <title>The genome sequence of Knoellia sinensis.</title>
        <authorList>
            <person name="Zhu W."/>
            <person name="Wang G."/>
        </authorList>
    </citation>
    <scope>NUCLEOTIDE SEQUENCE [LARGE SCALE GENOMIC DNA]</scope>
    <source>
        <strain evidence="7 8">KCTC 19936</strain>
    </source>
</reference>
<comment type="caution">
    <text evidence="7">The sequence shown here is derived from an EMBL/GenBank/DDBJ whole genome shotgun (WGS) entry which is preliminary data.</text>
</comment>
<dbReference type="RefSeq" id="WP_052110122.1">
    <property type="nucleotide sequence ID" value="NZ_AVPJ01000020.1"/>
</dbReference>
<dbReference type="InterPro" id="IPR001867">
    <property type="entry name" value="OmpR/PhoB-type_DNA-bd"/>
</dbReference>
<feature type="domain" description="OmpR/PhoB-type" evidence="6">
    <location>
        <begin position="1"/>
        <end position="97"/>
    </location>
</feature>
<feature type="DNA-binding region" description="OmpR/PhoB-type" evidence="5">
    <location>
        <begin position="1"/>
        <end position="97"/>
    </location>
</feature>
<dbReference type="AlphaFoldDB" id="A0A0A0J2E1"/>
<dbReference type="PROSITE" id="PS51755">
    <property type="entry name" value="OMPR_PHOB"/>
    <property type="match status" value="1"/>
</dbReference>
<evidence type="ECO:0000313" key="8">
    <source>
        <dbReference type="Proteomes" id="UP000030002"/>
    </source>
</evidence>
<organism evidence="7 8">
    <name type="scientific">Knoellia sinensis KCTC 19936</name>
    <dbReference type="NCBI Taxonomy" id="1385520"/>
    <lineage>
        <taxon>Bacteria</taxon>
        <taxon>Bacillati</taxon>
        <taxon>Actinomycetota</taxon>
        <taxon>Actinomycetes</taxon>
        <taxon>Micrococcales</taxon>
        <taxon>Intrasporangiaceae</taxon>
        <taxon>Knoellia</taxon>
    </lineage>
</organism>
<evidence type="ECO:0000256" key="1">
    <source>
        <dbReference type="ARBA" id="ARBA00005820"/>
    </source>
</evidence>
<dbReference type="InterPro" id="IPR005158">
    <property type="entry name" value="BTAD"/>
</dbReference>
<evidence type="ECO:0000256" key="5">
    <source>
        <dbReference type="PROSITE-ProRule" id="PRU01091"/>
    </source>
</evidence>
<dbReference type="GO" id="GO:0000160">
    <property type="term" value="P:phosphorelay signal transduction system"/>
    <property type="evidence" value="ECO:0007669"/>
    <property type="project" value="InterPro"/>
</dbReference>
<dbReference type="STRING" id="1385520.N802_09330"/>
<accession>A0A0A0J2E1</accession>
<dbReference type="PANTHER" id="PTHR35807">
    <property type="entry name" value="TRANSCRIPTIONAL REGULATOR REDD-RELATED"/>
    <property type="match status" value="1"/>
</dbReference>
<evidence type="ECO:0000259" key="6">
    <source>
        <dbReference type="PROSITE" id="PS51755"/>
    </source>
</evidence>
<dbReference type="OrthoDB" id="134712at2"/>
<dbReference type="SMART" id="SM01043">
    <property type="entry name" value="BTAD"/>
    <property type="match status" value="1"/>
</dbReference>
<dbReference type="GO" id="GO:0003677">
    <property type="term" value="F:DNA binding"/>
    <property type="evidence" value="ECO:0007669"/>
    <property type="project" value="UniProtKB-UniRule"/>
</dbReference>
<protein>
    <recommendedName>
        <fullName evidence="6">OmpR/PhoB-type domain-containing protein</fullName>
    </recommendedName>
</protein>
<dbReference type="Gene3D" id="1.25.40.10">
    <property type="entry name" value="Tetratricopeptide repeat domain"/>
    <property type="match status" value="1"/>
</dbReference>
<dbReference type="GO" id="GO:0006355">
    <property type="term" value="P:regulation of DNA-templated transcription"/>
    <property type="evidence" value="ECO:0007669"/>
    <property type="project" value="InterPro"/>
</dbReference>
<evidence type="ECO:0000256" key="3">
    <source>
        <dbReference type="ARBA" id="ARBA00023125"/>
    </source>
</evidence>
<evidence type="ECO:0000256" key="4">
    <source>
        <dbReference type="ARBA" id="ARBA00023163"/>
    </source>
</evidence>
<keyword evidence="2" id="KW-0805">Transcription regulation</keyword>
<dbReference type="PANTHER" id="PTHR35807:SF1">
    <property type="entry name" value="TRANSCRIPTIONAL REGULATOR REDD"/>
    <property type="match status" value="1"/>
</dbReference>
<name>A0A0A0J2E1_9MICO</name>
<comment type="similarity">
    <text evidence="1">Belongs to the AfsR/DnrI/RedD regulatory family.</text>
</comment>
<evidence type="ECO:0000313" key="7">
    <source>
        <dbReference type="EMBL" id="KGN30327.1"/>
    </source>
</evidence>
<dbReference type="InterPro" id="IPR036388">
    <property type="entry name" value="WH-like_DNA-bd_sf"/>
</dbReference>
<dbReference type="Gene3D" id="1.10.10.10">
    <property type="entry name" value="Winged helix-like DNA-binding domain superfamily/Winged helix DNA-binding domain"/>
    <property type="match status" value="1"/>
</dbReference>
<dbReference type="InterPro" id="IPR016032">
    <property type="entry name" value="Sig_transdc_resp-reg_C-effctor"/>
</dbReference>
<keyword evidence="8" id="KW-1185">Reference proteome</keyword>